<reference evidence="2 3" key="1">
    <citation type="submission" date="2024-01" db="EMBL/GenBank/DDBJ databases">
        <title>Pedobacter sp. nov., isolated from fresh soil.</title>
        <authorList>
            <person name="Le N.T.T."/>
        </authorList>
    </citation>
    <scope>NUCLEOTIDE SEQUENCE [LARGE SCALE GENOMIC DNA]</scope>
    <source>
        <strain evidence="2 3">KR3-3</strain>
    </source>
</reference>
<evidence type="ECO:0008006" key="4">
    <source>
        <dbReference type="Google" id="ProtNLM"/>
    </source>
</evidence>
<dbReference type="EMBL" id="JAZDQT010000001">
    <property type="protein sequence ID" value="MEE1944583.1"/>
    <property type="molecule type" value="Genomic_DNA"/>
</dbReference>
<gene>
    <name evidence="2" type="ORF">VRU48_05655</name>
</gene>
<keyword evidence="1" id="KW-0732">Signal</keyword>
<sequence>MSNVKLAIALVLVLWVANVNAQQKAPGSDRNKHGCIGSAGYTYSVVRNDCVRLFEEKIRLKEKTPKGSYTSDAVVIFDKSRQRAEIFLPGSNGSSILKKTKVKGTTVWKAGALVLATQGNGYTLKKSGKLIYVM</sequence>
<accession>A0ABU7I557</accession>
<name>A0ABU7I557_9SPHI</name>
<feature type="chain" id="PRO_5046237408" description="C-type lysozyme inhibitor domain-containing protein" evidence="1">
    <location>
        <begin position="22"/>
        <end position="134"/>
    </location>
</feature>
<evidence type="ECO:0000256" key="1">
    <source>
        <dbReference type="SAM" id="SignalP"/>
    </source>
</evidence>
<organism evidence="2 3">
    <name type="scientific">Pedobacter albus</name>
    <dbReference type="NCBI Taxonomy" id="3113905"/>
    <lineage>
        <taxon>Bacteria</taxon>
        <taxon>Pseudomonadati</taxon>
        <taxon>Bacteroidota</taxon>
        <taxon>Sphingobacteriia</taxon>
        <taxon>Sphingobacteriales</taxon>
        <taxon>Sphingobacteriaceae</taxon>
        <taxon>Pedobacter</taxon>
    </lineage>
</organism>
<protein>
    <recommendedName>
        <fullName evidence="4">C-type lysozyme inhibitor domain-containing protein</fullName>
    </recommendedName>
</protein>
<evidence type="ECO:0000313" key="3">
    <source>
        <dbReference type="Proteomes" id="UP001336835"/>
    </source>
</evidence>
<comment type="caution">
    <text evidence="2">The sequence shown here is derived from an EMBL/GenBank/DDBJ whole genome shotgun (WGS) entry which is preliminary data.</text>
</comment>
<feature type="signal peptide" evidence="1">
    <location>
        <begin position="1"/>
        <end position="21"/>
    </location>
</feature>
<dbReference type="RefSeq" id="WP_330106951.1">
    <property type="nucleotide sequence ID" value="NZ_JAZDQT010000001.1"/>
</dbReference>
<keyword evidence="3" id="KW-1185">Reference proteome</keyword>
<evidence type="ECO:0000313" key="2">
    <source>
        <dbReference type="EMBL" id="MEE1944583.1"/>
    </source>
</evidence>
<proteinExistence type="predicted"/>
<dbReference type="Proteomes" id="UP001336835">
    <property type="component" value="Unassembled WGS sequence"/>
</dbReference>